<evidence type="ECO:0000313" key="3">
    <source>
        <dbReference type="Proteomes" id="UP000000383"/>
    </source>
</evidence>
<name>D7DMC7_METV0</name>
<reference evidence="2 3" key="2">
    <citation type="journal article" date="2011" name="J. Bacteriol.">
        <title>Genomes of three methylotrophs from a single niche uncover genetic and metabolic divergence of Methylophilaceae.</title>
        <authorList>
            <person name="Lapidus A."/>
            <person name="Clum A."/>
            <person name="Labutti K."/>
            <person name="Kaluzhnaya M.G."/>
            <person name="Lim S."/>
            <person name="Beck D.A."/>
            <person name="Glavina Del Rio T."/>
            <person name="Nolan M."/>
            <person name="Mavromatis K."/>
            <person name="Huntemann M."/>
            <person name="Lucas S."/>
            <person name="Lidstrom M.E."/>
            <person name="Ivanova N."/>
            <person name="Chistoserdova L."/>
        </authorList>
    </citation>
    <scope>NUCLEOTIDE SEQUENCE [LARGE SCALE GENOMIC DNA]</scope>
    <source>
        <strain evidence="2 3">301</strain>
    </source>
</reference>
<dbReference type="Proteomes" id="UP000000383">
    <property type="component" value="Chromosome"/>
</dbReference>
<dbReference type="STRING" id="666681.M301_0454"/>
<dbReference type="InterPro" id="IPR010131">
    <property type="entry name" value="MdtP/NodT-like"/>
</dbReference>
<sequence>MTKCINICLSKTLKKIRPLRLKEERNCEYVNFYRFQFKRLVTFLMSCCIIFSTFSYASEHCQTEAPPAVLTKDIALNRLLQCNLEIIDSRRFIIANEANLTQAGETQNPNLSIGVGNINPKLGIGAGSYFDKTIDTSVRYEQLIERGNKRNLRVKSAQGIVSASKQDVLETERQQSIVLLSAMVDVAASNERINLLSQMVDLYKETLRANSIRLENGDLSPLDAERQRIDAHRAQIDLHQAQSDAKVAQLTLVTLLDWGHQTDALTVDSAILDVEPIEAQQFDLASRTDVKAAKLRIEAASQQLELARAQLKSDITAGVQYDHWPTSGNNATGTGDTISFTLGFPLTVNNHYEGEIAIATSNYDAAKEALVHIEANAKSEWQRMNADMGNAQENLQLLQKELLPHAEDVARTVELGYAKGALGLLDLLEARRILRQTRLDTLSARASLARSIFTRNQSISANNIN</sequence>
<comment type="similarity">
    <text evidence="1">Belongs to the outer membrane factor (OMF) (TC 1.B.17) family.</text>
</comment>
<evidence type="ECO:0000313" key="2">
    <source>
        <dbReference type="EMBL" id="ADI28838.1"/>
    </source>
</evidence>
<proteinExistence type="inferred from homology"/>
<dbReference type="Gene3D" id="1.20.1600.10">
    <property type="entry name" value="Outer membrane efflux proteins (OEP)"/>
    <property type="match status" value="1"/>
</dbReference>
<dbReference type="eggNOG" id="COG1538">
    <property type="taxonomic scope" value="Bacteria"/>
</dbReference>
<dbReference type="SUPFAM" id="SSF56954">
    <property type="entry name" value="Outer membrane efflux proteins (OEP)"/>
    <property type="match status" value="1"/>
</dbReference>
<accession>D7DMC7</accession>
<dbReference type="AlphaFoldDB" id="D7DMC7"/>
<organism evidence="2 3">
    <name type="scientific">Methylotenera versatilis (strain 301)</name>
    <dbReference type="NCBI Taxonomy" id="666681"/>
    <lineage>
        <taxon>Bacteria</taxon>
        <taxon>Pseudomonadati</taxon>
        <taxon>Pseudomonadota</taxon>
        <taxon>Betaproteobacteria</taxon>
        <taxon>Nitrosomonadales</taxon>
        <taxon>Methylophilaceae</taxon>
        <taxon>Methylotenera</taxon>
    </lineage>
</organism>
<keyword evidence="3" id="KW-1185">Reference proteome</keyword>
<dbReference type="PANTHER" id="PTHR30203:SF30">
    <property type="entry name" value="OUTER MEMBRANE PROTEIN-RELATED"/>
    <property type="match status" value="1"/>
</dbReference>
<dbReference type="PANTHER" id="PTHR30203">
    <property type="entry name" value="OUTER MEMBRANE CATION EFFLUX PROTEIN"/>
    <property type="match status" value="1"/>
</dbReference>
<dbReference type="InterPro" id="IPR003423">
    <property type="entry name" value="OMP_efflux"/>
</dbReference>
<dbReference type="OrthoDB" id="9763626at2"/>
<dbReference type="Pfam" id="PF02321">
    <property type="entry name" value="OEP"/>
    <property type="match status" value="1"/>
</dbReference>
<gene>
    <name evidence="2" type="ordered locus">M301_0454</name>
</gene>
<dbReference type="GO" id="GO:0015562">
    <property type="term" value="F:efflux transmembrane transporter activity"/>
    <property type="evidence" value="ECO:0007669"/>
    <property type="project" value="InterPro"/>
</dbReference>
<dbReference type="EMBL" id="CP002056">
    <property type="protein sequence ID" value="ADI28838.1"/>
    <property type="molecule type" value="Genomic_DNA"/>
</dbReference>
<dbReference type="HOGENOM" id="CLU_012817_14_4_4"/>
<dbReference type="KEGG" id="meh:M301_0454"/>
<reference evidence="3" key="1">
    <citation type="submission" date="2010-05" db="EMBL/GenBank/DDBJ databases">
        <title>Complete sequence of Methylotenera sp. 301.</title>
        <authorList>
            <person name="Lucas S."/>
            <person name="Copeland A."/>
            <person name="Lapidus A."/>
            <person name="Cheng J.-F."/>
            <person name="Bruce D."/>
            <person name="Goodwin L."/>
            <person name="Pitluck S."/>
            <person name="Clum A."/>
            <person name="Land M."/>
            <person name="Hauser L."/>
            <person name="Kyrpides N."/>
            <person name="Ivanova N."/>
            <person name="Chistoservova L."/>
            <person name="Kalyuzhnaya M."/>
            <person name="Woyke T."/>
        </authorList>
    </citation>
    <scope>NUCLEOTIDE SEQUENCE [LARGE SCALE GENOMIC DNA]</scope>
    <source>
        <strain evidence="3">301</strain>
    </source>
</reference>
<protein>
    <submittedName>
        <fullName evidence="2">Outer membrane efflux protein</fullName>
    </submittedName>
</protein>
<evidence type="ECO:0000256" key="1">
    <source>
        <dbReference type="ARBA" id="ARBA00007613"/>
    </source>
</evidence>